<reference evidence="1" key="1">
    <citation type="submission" date="2014-09" db="EMBL/GenBank/DDBJ databases">
        <authorList>
            <person name="Magalhaes I.L.F."/>
            <person name="Oliveira U."/>
            <person name="Santos F.R."/>
            <person name="Vidigal T.H.D.A."/>
            <person name="Brescovit A.D."/>
            <person name="Santos A.J."/>
        </authorList>
    </citation>
    <scope>NUCLEOTIDE SEQUENCE</scope>
    <source>
        <tissue evidence="1">Shoot tissue taken approximately 20 cm above the soil surface</tissue>
    </source>
</reference>
<sequence>MDNWISAPKLRPYSPFANLIYFVMEVQLVIVY</sequence>
<proteinExistence type="predicted"/>
<dbReference type="AlphaFoldDB" id="A0A0A9AE18"/>
<name>A0A0A9AE18_ARUDO</name>
<reference evidence="1" key="2">
    <citation type="journal article" date="2015" name="Data Brief">
        <title>Shoot transcriptome of the giant reed, Arundo donax.</title>
        <authorList>
            <person name="Barrero R.A."/>
            <person name="Guerrero F.D."/>
            <person name="Moolhuijzen P."/>
            <person name="Goolsby J.A."/>
            <person name="Tidwell J."/>
            <person name="Bellgard S.E."/>
            <person name="Bellgard M.I."/>
        </authorList>
    </citation>
    <scope>NUCLEOTIDE SEQUENCE</scope>
    <source>
        <tissue evidence="1">Shoot tissue taken approximately 20 cm above the soil surface</tissue>
    </source>
</reference>
<evidence type="ECO:0000313" key="1">
    <source>
        <dbReference type="EMBL" id="JAD48118.1"/>
    </source>
</evidence>
<protein>
    <submittedName>
        <fullName evidence="1">Uncharacterized protein</fullName>
    </submittedName>
</protein>
<dbReference type="EMBL" id="GBRH01249777">
    <property type="protein sequence ID" value="JAD48118.1"/>
    <property type="molecule type" value="Transcribed_RNA"/>
</dbReference>
<organism evidence="1">
    <name type="scientific">Arundo donax</name>
    <name type="common">Giant reed</name>
    <name type="synonym">Donax arundinaceus</name>
    <dbReference type="NCBI Taxonomy" id="35708"/>
    <lineage>
        <taxon>Eukaryota</taxon>
        <taxon>Viridiplantae</taxon>
        <taxon>Streptophyta</taxon>
        <taxon>Embryophyta</taxon>
        <taxon>Tracheophyta</taxon>
        <taxon>Spermatophyta</taxon>
        <taxon>Magnoliopsida</taxon>
        <taxon>Liliopsida</taxon>
        <taxon>Poales</taxon>
        <taxon>Poaceae</taxon>
        <taxon>PACMAD clade</taxon>
        <taxon>Arundinoideae</taxon>
        <taxon>Arundineae</taxon>
        <taxon>Arundo</taxon>
    </lineage>
</organism>
<accession>A0A0A9AE18</accession>